<evidence type="ECO:0000256" key="7">
    <source>
        <dbReference type="ARBA" id="ARBA00023237"/>
    </source>
</evidence>
<dbReference type="GO" id="GO:0015483">
    <property type="term" value="F:long-chain fatty acid transporting porin activity"/>
    <property type="evidence" value="ECO:0007669"/>
    <property type="project" value="TreeGrafter"/>
</dbReference>
<accession>A0A0A2E3J6</accession>
<keyword evidence="6" id="KW-0472">Membrane</keyword>
<comment type="similarity">
    <text evidence="2">Belongs to the OmpP1/FadL family.</text>
</comment>
<dbReference type="PANTHER" id="PTHR35093">
    <property type="entry name" value="OUTER MEMBRANE PROTEIN NMB0088-RELATED"/>
    <property type="match status" value="1"/>
</dbReference>
<evidence type="ECO:0000256" key="1">
    <source>
        <dbReference type="ARBA" id="ARBA00004571"/>
    </source>
</evidence>
<dbReference type="OrthoDB" id="9765571at2"/>
<name>A0A0A2E3J6_9PORP</name>
<dbReference type="Proteomes" id="UP000030103">
    <property type="component" value="Unassembled WGS sequence"/>
</dbReference>
<keyword evidence="4" id="KW-0812">Transmembrane</keyword>
<reference evidence="9 10" key="1">
    <citation type="submission" date="2014-09" db="EMBL/GenBank/DDBJ databases">
        <title>Draft Genome Sequence of Porphyromonas macacae COT-192_OH2859.</title>
        <authorList>
            <person name="Wallis C."/>
            <person name="Deusch O."/>
            <person name="O'Flynn C."/>
            <person name="Davis I."/>
            <person name="Horsfall A."/>
            <person name="Kirkwood N."/>
            <person name="Harris S."/>
            <person name="Eisen J.A."/>
            <person name="Coil D.A."/>
            <person name="Darling A.E."/>
            <person name="Jospin G."/>
            <person name="Alexiev A."/>
        </authorList>
    </citation>
    <scope>NUCLEOTIDE SEQUENCE [LARGE SCALE GENOMIC DNA]</scope>
    <source>
        <strain evidence="10">COT-192 OH2859</strain>
    </source>
</reference>
<dbReference type="STRING" id="28115.HQ47_08380"/>
<dbReference type="InterPro" id="IPR005017">
    <property type="entry name" value="OMPP1/FadL/TodX"/>
</dbReference>
<keyword evidence="10" id="KW-1185">Reference proteome</keyword>
<dbReference type="eggNOG" id="COG2067">
    <property type="taxonomic scope" value="Bacteria"/>
</dbReference>
<evidence type="ECO:0000313" key="10">
    <source>
        <dbReference type="Proteomes" id="UP000030103"/>
    </source>
</evidence>
<feature type="chain" id="PRO_5001986749" description="Outer membrane protein transport protein (OMPP1/FadL/TodX)" evidence="8">
    <location>
        <begin position="21"/>
        <end position="550"/>
    </location>
</feature>
<keyword evidence="5 8" id="KW-0732">Signal</keyword>
<evidence type="ECO:0000256" key="2">
    <source>
        <dbReference type="ARBA" id="ARBA00008163"/>
    </source>
</evidence>
<dbReference type="RefSeq" id="WP_036874654.1">
    <property type="nucleotide sequence ID" value="NZ_JRFA01000023.1"/>
</dbReference>
<protein>
    <recommendedName>
        <fullName evidence="11">Outer membrane protein transport protein (OMPP1/FadL/TodX)</fullName>
    </recommendedName>
</protein>
<dbReference type="AlphaFoldDB" id="A0A0A2E3J6"/>
<dbReference type="EMBL" id="JRFA01000023">
    <property type="protein sequence ID" value="KGN73463.1"/>
    <property type="molecule type" value="Genomic_DNA"/>
</dbReference>
<dbReference type="PANTHER" id="PTHR35093:SF8">
    <property type="entry name" value="OUTER MEMBRANE PROTEIN NMB0088-RELATED"/>
    <property type="match status" value="1"/>
</dbReference>
<comment type="caution">
    <text evidence="9">The sequence shown here is derived from an EMBL/GenBank/DDBJ whole genome shotgun (WGS) entry which is preliminary data.</text>
</comment>
<comment type="subcellular location">
    <subcellularLocation>
        <location evidence="1">Cell outer membrane</location>
        <topology evidence="1">Multi-pass membrane protein</topology>
    </subcellularLocation>
</comment>
<evidence type="ECO:0000313" key="9">
    <source>
        <dbReference type="EMBL" id="KGN73463.1"/>
    </source>
</evidence>
<keyword evidence="3" id="KW-1134">Transmembrane beta strand</keyword>
<evidence type="ECO:0000256" key="4">
    <source>
        <dbReference type="ARBA" id="ARBA00022692"/>
    </source>
</evidence>
<proteinExistence type="inferred from homology"/>
<dbReference type="Gene3D" id="2.40.160.60">
    <property type="entry name" value="Outer membrane protein transport protein (OMPP1/FadL/TodX)"/>
    <property type="match status" value="1"/>
</dbReference>
<dbReference type="SUPFAM" id="SSF56935">
    <property type="entry name" value="Porins"/>
    <property type="match status" value="1"/>
</dbReference>
<evidence type="ECO:0008006" key="11">
    <source>
        <dbReference type="Google" id="ProtNLM"/>
    </source>
</evidence>
<organism evidence="9 10">
    <name type="scientific">Porphyromonas macacae</name>
    <dbReference type="NCBI Taxonomy" id="28115"/>
    <lineage>
        <taxon>Bacteria</taxon>
        <taxon>Pseudomonadati</taxon>
        <taxon>Bacteroidota</taxon>
        <taxon>Bacteroidia</taxon>
        <taxon>Bacteroidales</taxon>
        <taxon>Porphyromonadaceae</taxon>
        <taxon>Porphyromonas</taxon>
    </lineage>
</organism>
<keyword evidence="7" id="KW-0998">Cell outer membrane</keyword>
<evidence type="ECO:0000256" key="3">
    <source>
        <dbReference type="ARBA" id="ARBA00022452"/>
    </source>
</evidence>
<sequence length="550" mass="61006">MKLKYLFTLAALAVPAIVLAQGEAAVQQYSRQDLGGSARFQSMAGAFGSLGGDFSSVQQNPAGIALMRARSELSLTFSGGSVKDNASWLGNSNRMSKGLFKIDGISYTSSMNRGKKVGYSFGFGMNRNGSFERNISVGGLAPDRSYSVADFIAGITTLAEDNIGKIAPDNLGKSNAWNKGIPWFPILGYQSGMINPTNKNGGPYHTRFTYKDGNRLVPFGPRSAELTQYRESGDILNIDFSFGLNVQETFYFGASLTYKSIFYKLRSGYNESFMKPDYLFIQNALETDGSGLGGSLGMIVQPVQGLKFGVAYFTPTWYYMRDRYIGYAESRTPNLTPDGGYEIVDKDGKPVFFLKTESPEGTTDYRMKTPGRFVASASYIFQKIGLLSFDYEYRKVGQNRLSDTEYNYNVYKDINDAVRDDFGEEHTWRVGLEVKPSVRSALRAGYMYRTNPLNKKLTENFEAPAPVEIITGTTLPHYTLFEGQQAFTFGGGYRITPKLYMDVAMIFASQKSHTYTFPSINTPKIKVESLPAINVDSKKFSAALTIGYKF</sequence>
<evidence type="ECO:0000256" key="6">
    <source>
        <dbReference type="ARBA" id="ARBA00023136"/>
    </source>
</evidence>
<dbReference type="GO" id="GO:0009279">
    <property type="term" value="C:cell outer membrane"/>
    <property type="evidence" value="ECO:0007669"/>
    <property type="project" value="UniProtKB-SubCell"/>
</dbReference>
<feature type="signal peptide" evidence="8">
    <location>
        <begin position="1"/>
        <end position="20"/>
    </location>
</feature>
<evidence type="ECO:0000256" key="5">
    <source>
        <dbReference type="ARBA" id="ARBA00022729"/>
    </source>
</evidence>
<evidence type="ECO:0000256" key="8">
    <source>
        <dbReference type="SAM" id="SignalP"/>
    </source>
</evidence>
<gene>
    <name evidence="9" type="ORF">HQ47_08380</name>
</gene>